<dbReference type="InterPro" id="IPR017113">
    <property type="entry name" value="Antirestriction_ArdC"/>
</dbReference>
<name>A0ABR7IMA2_9FIRM</name>
<feature type="domain" description="N-terminal" evidence="1">
    <location>
        <begin position="15"/>
        <end position="123"/>
    </location>
</feature>
<dbReference type="InterPro" id="IPR013610">
    <property type="entry name" value="ArdC_N"/>
</dbReference>
<evidence type="ECO:0000313" key="3">
    <source>
        <dbReference type="EMBL" id="MBC5781165.1"/>
    </source>
</evidence>
<sequence length="291" mass="33779">MHKRWRLLVMATTANVYEMITNRIIAELEKGIVPWKRPWTGVRSGAYNRITKKPYSIINQILLKYSGEYATFKQLSELGGHIKKGEKSEIIVFWKIYQKEETNEETGEKEVRKIPVLKYYNVFHISQVEGVEPLEVPFKEVEPIEEADKIITMYVNREHLDFKELPSNKATYNPSNDRVVVPMKEQYKNINEYYSTTFHELAHSTGYKSRLNRFETNEIVSFGSPTYSREELCAELSSAFMMNMLGIETPQTFKNSTAYIQGWLKALKNNNKFVVSASSKAEKAVNYILGK</sequence>
<proteinExistence type="predicted"/>
<dbReference type="EMBL" id="JACOQG010000054">
    <property type="protein sequence ID" value="MBC5781165.1"/>
    <property type="molecule type" value="Genomic_DNA"/>
</dbReference>
<organism evidence="3 4">
    <name type="scientific">Blautia difficilis</name>
    <dbReference type="NCBI Taxonomy" id="2763027"/>
    <lineage>
        <taxon>Bacteria</taxon>
        <taxon>Bacillati</taxon>
        <taxon>Bacillota</taxon>
        <taxon>Clostridia</taxon>
        <taxon>Lachnospirales</taxon>
        <taxon>Lachnospiraceae</taxon>
        <taxon>Blautia</taxon>
    </lineage>
</organism>
<evidence type="ECO:0000259" key="1">
    <source>
        <dbReference type="Pfam" id="PF08401"/>
    </source>
</evidence>
<accession>A0ABR7IMA2</accession>
<keyword evidence="4" id="KW-1185">Reference proteome</keyword>
<dbReference type="Proteomes" id="UP000649826">
    <property type="component" value="Unassembled WGS sequence"/>
</dbReference>
<dbReference type="Pfam" id="PF18818">
    <property type="entry name" value="MPTase-PolyVal"/>
    <property type="match status" value="1"/>
</dbReference>
<reference evidence="3 4" key="1">
    <citation type="submission" date="2020-08" db="EMBL/GenBank/DDBJ databases">
        <title>Genome public.</title>
        <authorList>
            <person name="Liu C."/>
            <person name="Sun Q."/>
        </authorList>
    </citation>
    <scope>NUCLEOTIDE SEQUENCE [LARGE SCALE GENOMIC DNA]</scope>
    <source>
        <strain evidence="3 4">M29</strain>
    </source>
</reference>
<evidence type="ECO:0000313" key="4">
    <source>
        <dbReference type="Proteomes" id="UP000649826"/>
    </source>
</evidence>
<dbReference type="Pfam" id="PF08401">
    <property type="entry name" value="ArdcN"/>
    <property type="match status" value="1"/>
</dbReference>
<dbReference type="PIRSF" id="PIRSF037112">
    <property type="entry name" value="Antirestriction_ArdC"/>
    <property type="match status" value="1"/>
</dbReference>
<evidence type="ECO:0000259" key="2">
    <source>
        <dbReference type="Pfam" id="PF18818"/>
    </source>
</evidence>
<dbReference type="InterPro" id="IPR041459">
    <property type="entry name" value="MPTase-PolyVal"/>
</dbReference>
<protein>
    <submittedName>
        <fullName evidence="3">DUF1738 domain-containing protein</fullName>
    </submittedName>
</protein>
<comment type="caution">
    <text evidence="3">The sequence shown here is derived from an EMBL/GenBank/DDBJ whole genome shotgun (WGS) entry which is preliminary data.</text>
</comment>
<feature type="domain" description="Polyvalent protein metallopeptidase" evidence="2">
    <location>
        <begin position="164"/>
        <end position="279"/>
    </location>
</feature>
<gene>
    <name evidence="3" type="ORF">H8Z82_16275</name>
</gene>